<feature type="region of interest" description="Disordered" evidence="1">
    <location>
        <begin position="1"/>
        <end position="20"/>
    </location>
</feature>
<accession>A0AAE1H840</accession>
<dbReference type="EMBL" id="JAHWGI010000540">
    <property type="protein sequence ID" value="KAK3916557.1"/>
    <property type="molecule type" value="Genomic_DNA"/>
</dbReference>
<evidence type="ECO:0000313" key="3">
    <source>
        <dbReference type="Proteomes" id="UP001219518"/>
    </source>
</evidence>
<dbReference type="AlphaFoldDB" id="A0AAE1H840"/>
<protein>
    <submittedName>
        <fullName evidence="2">DNA replication and repair protein RecF</fullName>
    </submittedName>
</protein>
<proteinExistence type="predicted"/>
<evidence type="ECO:0000256" key="1">
    <source>
        <dbReference type="SAM" id="MobiDB-lite"/>
    </source>
</evidence>
<sequence>MSTSKRLRLGSSSKSTPESEVTLVPSPYQLRQLWDFDNACAHKYMGVPLRQCASTEPPDQPGASCLSEEMMSFLQNQIDDMWRKLQNIFEVFQEESAQHLGYRLRVKEGLPIKVTMSDLKENQYLGGPLSYSNWAASKDANLTARQVTHGSRKYLVRGECKFVAAGCELLWDYGKKVISQFNNHDWFKEECCFVVETIPKSMKSKENLEICRELCVLCGKPYKCNRRDWTKRRPQKKVHFINSHINFLGTDWDGCGDFDPSMYEVDYDRALIEAERLNRFLQRLHSDSWKAVPACAVMKKQELDTLSSDAVMKIFRNRCEMLNELGSIVVRGRTVPSLVEHLHPVRPSSWFEVFPKNEQPKKRKYALSKEQMKAMHSEFDECALQDIFLAIPRCEDSDSSSESESESS</sequence>
<organism evidence="2 3">
    <name type="scientific">Frankliniella fusca</name>
    <dbReference type="NCBI Taxonomy" id="407009"/>
    <lineage>
        <taxon>Eukaryota</taxon>
        <taxon>Metazoa</taxon>
        <taxon>Ecdysozoa</taxon>
        <taxon>Arthropoda</taxon>
        <taxon>Hexapoda</taxon>
        <taxon>Insecta</taxon>
        <taxon>Pterygota</taxon>
        <taxon>Neoptera</taxon>
        <taxon>Paraneoptera</taxon>
        <taxon>Thysanoptera</taxon>
        <taxon>Terebrantia</taxon>
        <taxon>Thripoidea</taxon>
        <taxon>Thripidae</taxon>
        <taxon>Frankliniella</taxon>
    </lineage>
</organism>
<reference evidence="2" key="1">
    <citation type="submission" date="2021-07" db="EMBL/GenBank/DDBJ databases">
        <authorList>
            <person name="Catto M.A."/>
            <person name="Jacobson A."/>
            <person name="Kennedy G."/>
            <person name="Labadie P."/>
            <person name="Hunt B.G."/>
            <person name="Srinivasan R."/>
        </authorList>
    </citation>
    <scope>NUCLEOTIDE SEQUENCE</scope>
    <source>
        <strain evidence="2">PL_HMW_Pooled</strain>
        <tissue evidence="2">Head</tissue>
    </source>
</reference>
<comment type="caution">
    <text evidence="2">The sequence shown here is derived from an EMBL/GenBank/DDBJ whole genome shotgun (WGS) entry which is preliminary data.</text>
</comment>
<evidence type="ECO:0000313" key="2">
    <source>
        <dbReference type="EMBL" id="KAK3916557.1"/>
    </source>
</evidence>
<reference evidence="2" key="2">
    <citation type="journal article" date="2023" name="BMC Genomics">
        <title>Pest status, molecular evolution, and epigenetic factors derived from the genome assembly of Frankliniella fusca, a thysanopteran phytovirus vector.</title>
        <authorList>
            <person name="Catto M.A."/>
            <person name="Labadie P.E."/>
            <person name="Jacobson A.L."/>
            <person name="Kennedy G.G."/>
            <person name="Srinivasan R."/>
            <person name="Hunt B.G."/>
        </authorList>
    </citation>
    <scope>NUCLEOTIDE SEQUENCE</scope>
    <source>
        <strain evidence="2">PL_HMW_Pooled</strain>
    </source>
</reference>
<name>A0AAE1H840_9NEOP</name>
<dbReference type="Proteomes" id="UP001219518">
    <property type="component" value="Unassembled WGS sequence"/>
</dbReference>
<gene>
    <name evidence="2" type="ORF">KUF71_025672</name>
</gene>
<keyword evidence="3" id="KW-1185">Reference proteome</keyword>